<dbReference type="Pfam" id="PF04724">
    <property type="entry name" value="Glyco_transf_17"/>
    <property type="match status" value="1"/>
</dbReference>
<dbReference type="PANTHER" id="PTHR12224">
    <property type="entry name" value="BETA-1,4-MANNOSYL-GLYCOPROTEIN BETA-1,4-N-ACETYLGLUCOSAMINYL-TRANSFERASE"/>
    <property type="match status" value="1"/>
</dbReference>
<dbReference type="RefSeq" id="XP_022246535.1">
    <property type="nucleotide sequence ID" value="XM_022390827.1"/>
</dbReference>
<evidence type="ECO:0000313" key="1">
    <source>
        <dbReference type="Proteomes" id="UP000694941"/>
    </source>
</evidence>
<name>A0ABM1SSC9_LIMPO</name>
<keyword evidence="1" id="KW-1185">Reference proteome</keyword>
<dbReference type="Proteomes" id="UP000694941">
    <property type="component" value="Unplaced"/>
</dbReference>
<sequence>MKNNITRRRNPRRVINAININNEIELLEIRVHELKDVVDVFLICESSYTTFGEKKPLRLLERLHGGFLKEFQHKFLYVFLDHFPPGGYKNGWIADDYLRTYLSKEGLKRLNGLKQDDLFILNDADEIPRADDVIFLKFYDGFGEPISLWYRWNLYGFFWQNKIPAIKLSTICTVGFLQQAYDNDAILLRRRPKIISPKMLKSTSFIQRYRPWSIGSSSETSGWHCSWCFPLKEFPIKLRSAQSDDGPRWGDYPEKYNLKYIKHLIKTGLWFDNRKVTVLVNVTTTNHAPSYVLKNFKKLKFLIFNPYRN</sequence>
<reference evidence="2" key="1">
    <citation type="submission" date="2025-08" db="UniProtKB">
        <authorList>
            <consortium name="RefSeq"/>
        </authorList>
    </citation>
    <scope>IDENTIFICATION</scope>
    <source>
        <tissue evidence="2">Muscle</tissue>
    </source>
</reference>
<proteinExistence type="predicted"/>
<dbReference type="GeneID" id="106463353"/>
<organism evidence="1 2">
    <name type="scientific">Limulus polyphemus</name>
    <name type="common">Atlantic horseshoe crab</name>
    <dbReference type="NCBI Taxonomy" id="6850"/>
    <lineage>
        <taxon>Eukaryota</taxon>
        <taxon>Metazoa</taxon>
        <taxon>Ecdysozoa</taxon>
        <taxon>Arthropoda</taxon>
        <taxon>Chelicerata</taxon>
        <taxon>Merostomata</taxon>
        <taxon>Xiphosura</taxon>
        <taxon>Limulidae</taxon>
        <taxon>Limulus</taxon>
    </lineage>
</organism>
<dbReference type="PANTHER" id="PTHR12224:SF0">
    <property type="entry name" value="BETA-1,4-MANNOSYL-GLYCOPROTEIN 4-BETA-N-ACETYLGLUCOSAMINYLTRANSFERASE"/>
    <property type="match status" value="1"/>
</dbReference>
<evidence type="ECO:0000313" key="2">
    <source>
        <dbReference type="RefSeq" id="XP_022246535.1"/>
    </source>
</evidence>
<protein>
    <submittedName>
        <fullName evidence="2">Beta-1,4-mannosyl-glycoprotein 4-beta-N-acetylglucosaminyltransferase-like</fullName>
    </submittedName>
</protein>
<accession>A0ABM1SSC9</accession>
<dbReference type="InterPro" id="IPR006813">
    <property type="entry name" value="Glyco_trans_17"/>
</dbReference>
<gene>
    <name evidence="2" type="primary">LOC106463353</name>
</gene>